<evidence type="ECO:0008006" key="4">
    <source>
        <dbReference type="Google" id="ProtNLM"/>
    </source>
</evidence>
<dbReference type="RefSeq" id="WP_262096955.1">
    <property type="nucleotide sequence ID" value="NZ_JAOEGN010000019.1"/>
</dbReference>
<dbReference type="InterPro" id="IPR013783">
    <property type="entry name" value="Ig-like_fold"/>
</dbReference>
<name>A0ABT2Q111_9MOLU</name>
<evidence type="ECO:0000313" key="3">
    <source>
        <dbReference type="Proteomes" id="UP001209076"/>
    </source>
</evidence>
<feature type="chain" id="PRO_5046742235" description="Lipoprotein" evidence="1">
    <location>
        <begin position="22"/>
        <end position="346"/>
    </location>
</feature>
<gene>
    <name evidence="2" type="ORF">N7603_08195</name>
</gene>
<proteinExistence type="predicted"/>
<dbReference type="EMBL" id="JAOEGN010000019">
    <property type="protein sequence ID" value="MCU0105637.1"/>
    <property type="molecule type" value="Genomic_DNA"/>
</dbReference>
<sequence>MIKKLWLFSFLLIVLVGCSTTNTLKTPENLRYENGFLKWSLVDNAEHYVLDINTQTRLVYNDSFNLKDYPSGNYTVRIASFVNGKLSDYSEPINFQLIQNEVISEIHMNDKYLILRVYFGLKYRVHVKEIETGTLIKTEDLELNHFDYSTLADGLYDIEIILLLEETQVSTKTIRILKGDFTYVKDVGIVLDIEVPTSIYYKDKELEANIDYEIDEYGFILDAEVINSLADTVDGFLITFKYDVDVLVYMDLVIIGKPEMVSSNSATYKGEDLSFEFDLKGGLFESLNGTDLQTDDYTFTGNVLTIKASYIERMIQKDPSATAVFLTFLMTNSPHVVFGFISIKLS</sequence>
<dbReference type="Proteomes" id="UP001209076">
    <property type="component" value="Unassembled WGS sequence"/>
</dbReference>
<evidence type="ECO:0000256" key="1">
    <source>
        <dbReference type="SAM" id="SignalP"/>
    </source>
</evidence>
<keyword evidence="3" id="KW-1185">Reference proteome</keyword>
<keyword evidence="1" id="KW-0732">Signal</keyword>
<feature type="signal peptide" evidence="1">
    <location>
        <begin position="1"/>
        <end position="21"/>
    </location>
</feature>
<comment type="caution">
    <text evidence="2">The sequence shown here is derived from an EMBL/GenBank/DDBJ whole genome shotgun (WGS) entry which is preliminary data.</text>
</comment>
<reference evidence="3" key="1">
    <citation type="submission" date="2023-07" db="EMBL/GenBank/DDBJ databases">
        <title>Novel Mycoplasma species identified in domestic and wild animals.</title>
        <authorList>
            <person name="Volokhov D.V."/>
            <person name="Furtak V.A."/>
            <person name="Zagorodnyaya T.A."/>
        </authorList>
    </citation>
    <scope>NUCLEOTIDE SEQUENCE [LARGE SCALE GENOMIC DNA]</scope>
    <source>
        <strain evidence="3">92-19</strain>
    </source>
</reference>
<accession>A0ABT2Q111</accession>
<dbReference type="PROSITE" id="PS51257">
    <property type="entry name" value="PROKAR_LIPOPROTEIN"/>
    <property type="match status" value="1"/>
</dbReference>
<organism evidence="2 3">
    <name type="scientific">Paracholeplasma vituli</name>
    <dbReference type="NCBI Taxonomy" id="69473"/>
    <lineage>
        <taxon>Bacteria</taxon>
        <taxon>Bacillati</taxon>
        <taxon>Mycoplasmatota</taxon>
        <taxon>Mollicutes</taxon>
        <taxon>Acholeplasmatales</taxon>
        <taxon>Acholeplasmataceae</taxon>
        <taxon>Paracholeplasma</taxon>
    </lineage>
</organism>
<protein>
    <recommendedName>
        <fullName evidence="4">Lipoprotein</fullName>
    </recommendedName>
</protein>
<evidence type="ECO:0000313" key="2">
    <source>
        <dbReference type="EMBL" id="MCU0105637.1"/>
    </source>
</evidence>
<dbReference type="Gene3D" id="2.60.40.10">
    <property type="entry name" value="Immunoglobulins"/>
    <property type="match status" value="1"/>
</dbReference>